<sequence length="140" mass="15072">MGWVRSVSFCRSICDKRLRRVPKRQGKIGHGKDKLKKIAAYNAVEPSYGIPLFDLDSRPILDLAIDGAVEVDFLTLAKGCGGSHFQRRWSRVLARSSTSSSTTSSSSSLLQSRQVRVLGALAGPEALGHPATGWACLSSG</sequence>
<dbReference type="AlphaFoldDB" id="A0AA88DNA3"/>
<reference evidence="1" key="1">
    <citation type="submission" date="2023-07" db="EMBL/GenBank/DDBJ databases">
        <title>draft genome sequence of fig (Ficus carica).</title>
        <authorList>
            <person name="Takahashi T."/>
            <person name="Nishimura K."/>
        </authorList>
    </citation>
    <scope>NUCLEOTIDE SEQUENCE</scope>
</reference>
<protein>
    <submittedName>
        <fullName evidence="1">Uncharacterized protein</fullName>
    </submittedName>
</protein>
<dbReference type="GO" id="GO:0004751">
    <property type="term" value="F:ribose-5-phosphate isomerase activity"/>
    <property type="evidence" value="ECO:0007669"/>
    <property type="project" value="InterPro"/>
</dbReference>
<evidence type="ECO:0000313" key="2">
    <source>
        <dbReference type="Proteomes" id="UP001187192"/>
    </source>
</evidence>
<dbReference type="Gene3D" id="3.40.50.1360">
    <property type="match status" value="1"/>
</dbReference>
<dbReference type="EMBL" id="BTGU01000078">
    <property type="protein sequence ID" value="GMN58468.1"/>
    <property type="molecule type" value="Genomic_DNA"/>
</dbReference>
<accession>A0AA88DNA3</accession>
<gene>
    <name evidence="1" type="ORF">TIFTF001_027559</name>
</gene>
<organism evidence="1 2">
    <name type="scientific">Ficus carica</name>
    <name type="common">Common fig</name>
    <dbReference type="NCBI Taxonomy" id="3494"/>
    <lineage>
        <taxon>Eukaryota</taxon>
        <taxon>Viridiplantae</taxon>
        <taxon>Streptophyta</taxon>
        <taxon>Embryophyta</taxon>
        <taxon>Tracheophyta</taxon>
        <taxon>Spermatophyta</taxon>
        <taxon>Magnoliopsida</taxon>
        <taxon>eudicotyledons</taxon>
        <taxon>Gunneridae</taxon>
        <taxon>Pentapetalae</taxon>
        <taxon>rosids</taxon>
        <taxon>fabids</taxon>
        <taxon>Rosales</taxon>
        <taxon>Moraceae</taxon>
        <taxon>Ficeae</taxon>
        <taxon>Ficus</taxon>
    </lineage>
</organism>
<comment type="caution">
    <text evidence="1">The sequence shown here is derived from an EMBL/GenBank/DDBJ whole genome shotgun (WGS) entry which is preliminary data.</text>
</comment>
<name>A0AA88DNA3_FICCA</name>
<keyword evidence="2" id="KW-1185">Reference proteome</keyword>
<dbReference type="InterPro" id="IPR004788">
    <property type="entry name" value="Ribose5P_isomerase_type_A"/>
</dbReference>
<dbReference type="Pfam" id="PF06026">
    <property type="entry name" value="Rib_5-P_isom_A"/>
    <property type="match status" value="1"/>
</dbReference>
<proteinExistence type="predicted"/>
<dbReference type="Proteomes" id="UP001187192">
    <property type="component" value="Unassembled WGS sequence"/>
</dbReference>
<dbReference type="GO" id="GO:0009052">
    <property type="term" value="P:pentose-phosphate shunt, non-oxidative branch"/>
    <property type="evidence" value="ECO:0007669"/>
    <property type="project" value="InterPro"/>
</dbReference>
<evidence type="ECO:0000313" key="1">
    <source>
        <dbReference type="EMBL" id="GMN58468.1"/>
    </source>
</evidence>